<keyword evidence="2" id="KW-1185">Reference proteome</keyword>
<gene>
    <name evidence="1" type="ORF">AFUS01_LOCUS46987</name>
</gene>
<protein>
    <submittedName>
        <fullName evidence="1">Uncharacterized protein</fullName>
    </submittedName>
</protein>
<evidence type="ECO:0000313" key="2">
    <source>
        <dbReference type="Proteomes" id="UP000708208"/>
    </source>
</evidence>
<sequence length="322" mass="36808">MSSQPVLTDYREQLGPAIKNGLKYLESLYDRKPWPFSCVSYSETREVFTEDYESKHKGYDEVFTHYLALLLIGEYFSPAIKERLIESTLPKDFGAARYWISYEALPCDTDTTSLAYCAFLKLNVVTGSDVKEIARKIFANKTPKGTVDLFFDPVIKYKNIYDAGAMVNVLILASLLKQEEEVRVTEDFVFNWLTSGQWKNGTLFYHTPLMFPYYVSALSKSSERAETRFKPYLLQAVQDFSPKFPLDFAFKKLILANLNLEESDDIPELDRALLNMQRDDGSWPADGAWGHWDKKYWGGEAISTIFAIAALITSVKESIAVE</sequence>
<dbReference type="Proteomes" id="UP000708208">
    <property type="component" value="Unassembled WGS sequence"/>
</dbReference>
<organism evidence="1 2">
    <name type="scientific">Allacma fusca</name>
    <dbReference type="NCBI Taxonomy" id="39272"/>
    <lineage>
        <taxon>Eukaryota</taxon>
        <taxon>Metazoa</taxon>
        <taxon>Ecdysozoa</taxon>
        <taxon>Arthropoda</taxon>
        <taxon>Hexapoda</taxon>
        <taxon>Collembola</taxon>
        <taxon>Symphypleona</taxon>
        <taxon>Sminthuridae</taxon>
        <taxon>Allacma</taxon>
    </lineage>
</organism>
<dbReference type="EMBL" id="CAJVCH010571607">
    <property type="protein sequence ID" value="CAG7837958.1"/>
    <property type="molecule type" value="Genomic_DNA"/>
</dbReference>
<reference evidence="1" key="1">
    <citation type="submission" date="2021-06" db="EMBL/GenBank/DDBJ databases">
        <authorList>
            <person name="Hodson N. C."/>
            <person name="Mongue J. A."/>
            <person name="Jaron S. K."/>
        </authorList>
    </citation>
    <scope>NUCLEOTIDE SEQUENCE</scope>
</reference>
<dbReference type="OrthoDB" id="2012566at2759"/>
<name>A0A8J2PNQ9_9HEXA</name>
<dbReference type="AlphaFoldDB" id="A0A8J2PNQ9"/>
<proteinExistence type="predicted"/>
<accession>A0A8J2PNQ9</accession>
<evidence type="ECO:0000313" key="1">
    <source>
        <dbReference type="EMBL" id="CAG7837958.1"/>
    </source>
</evidence>
<comment type="caution">
    <text evidence="1">The sequence shown here is derived from an EMBL/GenBank/DDBJ whole genome shotgun (WGS) entry which is preliminary data.</text>
</comment>